<sequence length="491" mass="54582">MNSSFAPYTLPSPTQSLTQALNAPFQYVQYEYGTSLNGLSSHSRLHQGLSTDLIRRVSRLRREPIQIRLFRERAFTWWQKLNIPKWSLFAPPAPECNLQIFYSVPSQDSLTRSKLEDTVNQLNLPAATQGDRKPVAVDTVVGSVSVLATLKLQLMKSGIIFCSLTQAIVQYPWLVQKYLGKVVPVADNFYAALNSAIFSDGSFCFIPKDTKCDVELSTYFRIEDETSGQFERTLVVAETGSYVSYLEGCTAIKYDDNQFHAAVVELLAEAGAEIKYSTVQNWYTGDENGEGGLYNLVTKRGMCVGSQAKISWAQVEMGSAITWKYPSCILMGENSQGEFYSVSFTNSLQQADTGTKMIHIGTGSKSRIISKSISTGLSKNIYRGSVEIGPRAYQAQNFTKCDSILLGPDSLTCTFPYIIASTNKCHVEHEATVQPINQDQLFYLRQRGLPEEYCIGLLVSGFCEEVCEQLPLEFGVETSFLLALKVEESLG</sequence>
<protein>
    <submittedName>
        <fullName evidence="4">ABC transporter for iron-sulfur cluster formation; sufB</fullName>
    </submittedName>
</protein>
<dbReference type="PANTHER" id="PTHR30508">
    <property type="entry name" value="FES CLUSTER ASSEMBLY PROTEIN SUF"/>
    <property type="match status" value="1"/>
</dbReference>
<dbReference type="SUPFAM" id="SSF101960">
    <property type="entry name" value="Stabilizer of iron transporter SufD"/>
    <property type="match status" value="1"/>
</dbReference>
<dbReference type="InterPro" id="IPR010231">
    <property type="entry name" value="SUF_FeS_clus_asmbl_SufB"/>
</dbReference>
<keyword evidence="4" id="KW-0934">Plastid</keyword>
<organism evidence="4">
    <name type="scientific">Chromerida sp. RM11</name>
    <dbReference type="NCBI Taxonomy" id="348535"/>
    <lineage>
        <taxon>Eukaryota</taxon>
        <taxon>Sar</taxon>
        <taxon>Alveolata</taxon>
        <taxon>Colpodellida</taxon>
    </lineage>
</organism>
<dbReference type="AlphaFoldDB" id="D9IXS2"/>
<dbReference type="InterPro" id="IPR000825">
    <property type="entry name" value="SUF_FeS_clus_asmbl_SufBD_core"/>
</dbReference>
<dbReference type="PANTHER" id="PTHR30508:SF1">
    <property type="entry name" value="UPF0051 PROTEIN ABCI8, CHLOROPLASTIC-RELATED"/>
    <property type="match status" value="1"/>
</dbReference>
<dbReference type="RefSeq" id="YP_003795451.1">
    <property type="nucleotide sequence ID" value="NC_014345.1"/>
</dbReference>
<evidence type="ECO:0000256" key="1">
    <source>
        <dbReference type="ARBA" id="ARBA00043967"/>
    </source>
</evidence>
<dbReference type="GeneID" id="9481123"/>
<evidence type="ECO:0000313" key="4">
    <source>
        <dbReference type="EMBL" id="ADJ66639.1"/>
    </source>
</evidence>
<proteinExistence type="inferred from homology"/>
<dbReference type="InterPro" id="IPR037284">
    <property type="entry name" value="SUF_FeS_clus_asmbl_SufBD_sf"/>
</dbReference>
<gene>
    <name evidence="4" type="primary">sufB</name>
</gene>
<evidence type="ECO:0000259" key="2">
    <source>
        <dbReference type="Pfam" id="PF01458"/>
    </source>
</evidence>
<dbReference type="NCBIfam" id="TIGR01980">
    <property type="entry name" value="sufB"/>
    <property type="match status" value="1"/>
</dbReference>
<evidence type="ECO:0000259" key="3">
    <source>
        <dbReference type="Pfam" id="PF19295"/>
    </source>
</evidence>
<accession>D9IXS2</accession>
<feature type="domain" description="SUF system FeS cluster assembly SufBD core" evidence="2">
    <location>
        <begin position="220"/>
        <end position="462"/>
    </location>
</feature>
<dbReference type="Pfam" id="PF19295">
    <property type="entry name" value="SufBD_N"/>
    <property type="match status" value="1"/>
</dbReference>
<geneLocation type="chloroplast" evidence="4"/>
<keyword evidence="4" id="KW-0150">Chloroplast</keyword>
<feature type="domain" description="SUF system FeS cluster assembly SufBD N-terminal" evidence="3">
    <location>
        <begin position="151"/>
        <end position="213"/>
    </location>
</feature>
<reference evidence="4" key="1">
    <citation type="journal article" date="2010" name="Proc. Natl. Acad. Sci. U.S.A.">
        <title>A common red algal origin of the apicomplexan, dinoflagellate, and heterokont plastids.</title>
        <authorList>
            <person name="Janouskovec J."/>
            <person name="Horak A."/>
            <person name="Obornik M."/>
            <person name="Lukes J."/>
            <person name="Keeling P.J."/>
        </authorList>
    </citation>
    <scope>NUCLEOTIDE SEQUENCE [LARGE SCALE GENOMIC DNA]</scope>
</reference>
<dbReference type="EMBL" id="HM222968">
    <property type="protein sequence ID" value="ADJ66639.1"/>
    <property type="molecule type" value="Genomic_DNA"/>
</dbReference>
<name>D9IXS2_9ALVE</name>
<comment type="similarity">
    <text evidence="1">Belongs to the iron-sulfur cluster assembly SufBD family.</text>
</comment>
<dbReference type="InterPro" id="IPR045595">
    <property type="entry name" value="SufBD_N"/>
</dbReference>
<dbReference type="InterPro" id="IPR055346">
    <property type="entry name" value="Fe-S_cluster_assembly_SufBD"/>
</dbReference>
<dbReference type="GO" id="GO:0016226">
    <property type="term" value="P:iron-sulfur cluster assembly"/>
    <property type="evidence" value="ECO:0007669"/>
    <property type="project" value="InterPro"/>
</dbReference>
<dbReference type="Pfam" id="PF01458">
    <property type="entry name" value="SUFBD_core"/>
    <property type="match status" value="1"/>
</dbReference>